<sequence length="129" mass="14663">MTTRFEQLLVQAQTGRGADWISQAEILEFNEFIEARGFGVARMEVKRAKGGTVRRSLFYGILPAPIGDDPEHWLNHFDPVRSAAYVREAVQYVRAGGALFDHKLWAEQPWPPRATCDVVRTCYTHIFPG</sequence>
<gene>
    <name evidence="1" type="ORF">HW561_02695</name>
</gene>
<comment type="caution">
    <text evidence="1">The sequence shown here is derived from an EMBL/GenBank/DDBJ whole genome shotgun (WGS) entry which is preliminary data.</text>
</comment>
<protein>
    <submittedName>
        <fullName evidence="1">Uncharacterized protein</fullName>
    </submittedName>
</protein>
<evidence type="ECO:0000313" key="1">
    <source>
        <dbReference type="EMBL" id="NVO54697.1"/>
    </source>
</evidence>
<accession>A0ABX2PM77</accession>
<dbReference type="RefSeq" id="WP_176861674.1">
    <property type="nucleotide sequence ID" value="NZ_JABXWT010000001.1"/>
</dbReference>
<dbReference type="Proteomes" id="UP000630805">
    <property type="component" value="Unassembled WGS sequence"/>
</dbReference>
<reference evidence="1 2" key="1">
    <citation type="submission" date="2020-06" db="EMBL/GenBank/DDBJ databases">
        <authorList>
            <person name="Cao W.R."/>
        </authorList>
    </citation>
    <scope>NUCLEOTIDE SEQUENCE [LARGE SCALE GENOMIC DNA]</scope>
    <source>
        <strain evidence="1 2">B1Z28</strain>
    </source>
</reference>
<name>A0ABX2PM77_9RHOB</name>
<organism evidence="1 2">
    <name type="scientific">Ruegeria haliotis</name>
    <dbReference type="NCBI Taxonomy" id="2747601"/>
    <lineage>
        <taxon>Bacteria</taxon>
        <taxon>Pseudomonadati</taxon>
        <taxon>Pseudomonadota</taxon>
        <taxon>Alphaproteobacteria</taxon>
        <taxon>Rhodobacterales</taxon>
        <taxon>Roseobacteraceae</taxon>
        <taxon>Ruegeria</taxon>
    </lineage>
</organism>
<dbReference type="EMBL" id="JABXWT010000001">
    <property type="protein sequence ID" value="NVO54697.1"/>
    <property type="molecule type" value="Genomic_DNA"/>
</dbReference>
<proteinExistence type="predicted"/>
<evidence type="ECO:0000313" key="2">
    <source>
        <dbReference type="Proteomes" id="UP000630805"/>
    </source>
</evidence>
<keyword evidence="2" id="KW-1185">Reference proteome</keyword>